<protein>
    <submittedName>
        <fullName evidence="3">FAD-binding oxidoreductase</fullName>
    </submittedName>
</protein>
<dbReference type="RefSeq" id="WP_250752348.1">
    <property type="nucleotide sequence ID" value="NZ_CP098401.1"/>
</dbReference>
<dbReference type="Gene3D" id="3.50.50.60">
    <property type="entry name" value="FAD/NAD(P)-binding domain"/>
    <property type="match status" value="1"/>
</dbReference>
<evidence type="ECO:0000313" key="3">
    <source>
        <dbReference type="EMBL" id="URW75788.1"/>
    </source>
</evidence>
<proteinExistence type="predicted"/>
<keyword evidence="1" id="KW-0560">Oxidoreductase</keyword>
<evidence type="ECO:0000259" key="2">
    <source>
        <dbReference type="Pfam" id="PF01266"/>
    </source>
</evidence>
<dbReference type="InterPro" id="IPR036188">
    <property type="entry name" value="FAD/NAD-bd_sf"/>
</dbReference>
<dbReference type="InterPro" id="IPR006076">
    <property type="entry name" value="FAD-dep_OxRdtase"/>
</dbReference>
<dbReference type="Gene3D" id="3.30.9.10">
    <property type="entry name" value="D-Amino Acid Oxidase, subunit A, domain 2"/>
    <property type="match status" value="1"/>
</dbReference>
<evidence type="ECO:0000313" key="4">
    <source>
        <dbReference type="Proteomes" id="UP001055580"/>
    </source>
</evidence>
<name>A0ABY4TTQ7_9SPHN</name>
<evidence type="ECO:0000256" key="1">
    <source>
        <dbReference type="ARBA" id="ARBA00023002"/>
    </source>
</evidence>
<dbReference type="PANTHER" id="PTHR13847:SF201">
    <property type="entry name" value="PUTATIBE OXIDOREDUCTASE"/>
    <property type="match status" value="1"/>
</dbReference>
<sequence>MIDLTEHHDLRTGTPVWTDHATPPDSDPLPTRKVDVAIVGAGIMGAMVADALALSGRSVALVDRRPPAAGSTAASTALVMWEIDTPLTHLAETIGLDAAGTRWRRVYDAVQRLHAKVGEVTDAPPFVPTVYLAGDLLDADALEAEGAARRQFGLPSEWLAAETVAERFGIAPRPALVSDGGFLVDPVALACGLLARARANGATVSWPVDALRFDGNTVVTDGGSLTADRIVLAGGYERARAFLPPAFSLLSSYAIATAPGTAPKWREDAMIWGASDPYLYTRTDAEGRIIAGGEDEDFATPEASRDRRIEEKAGTIAAKLAALLNVPDIAVDRRWAATFGASPDGLPAIGRARNHDGLWLASGFGGNGVSFAALGAELLLAEFDGTPDALAASFDPYRFG</sequence>
<dbReference type="PANTHER" id="PTHR13847">
    <property type="entry name" value="SARCOSINE DEHYDROGENASE-RELATED"/>
    <property type="match status" value="1"/>
</dbReference>
<keyword evidence="4" id="KW-1185">Reference proteome</keyword>
<feature type="domain" description="FAD dependent oxidoreductase" evidence="2">
    <location>
        <begin position="35"/>
        <end position="379"/>
    </location>
</feature>
<gene>
    <name evidence="3" type="ORF">M9980_00685</name>
</gene>
<organism evidence="3 4">
    <name type="scientific">Sphingomonas donggukensis</name>
    <dbReference type="NCBI Taxonomy" id="2949093"/>
    <lineage>
        <taxon>Bacteria</taxon>
        <taxon>Pseudomonadati</taxon>
        <taxon>Pseudomonadota</taxon>
        <taxon>Alphaproteobacteria</taxon>
        <taxon>Sphingomonadales</taxon>
        <taxon>Sphingomonadaceae</taxon>
        <taxon>Sphingomonas</taxon>
    </lineage>
</organism>
<dbReference type="Pfam" id="PF01266">
    <property type="entry name" value="DAO"/>
    <property type="match status" value="1"/>
</dbReference>
<dbReference type="SUPFAM" id="SSF51971">
    <property type="entry name" value="Nucleotide-binding domain"/>
    <property type="match status" value="1"/>
</dbReference>
<reference evidence="3" key="1">
    <citation type="submission" date="2022-05" db="EMBL/GenBank/DDBJ databases">
        <title>Sphingomonas sp. strain RMG20 Genome sequencing and assembly.</title>
        <authorList>
            <person name="Kim I."/>
        </authorList>
    </citation>
    <scope>NUCLEOTIDE SEQUENCE</scope>
    <source>
        <strain evidence="3">RMG20</strain>
    </source>
</reference>
<accession>A0ABY4TTQ7</accession>
<dbReference type="EMBL" id="CP098401">
    <property type="protein sequence ID" value="URW75788.1"/>
    <property type="molecule type" value="Genomic_DNA"/>
</dbReference>
<dbReference type="Proteomes" id="UP001055580">
    <property type="component" value="Chromosome"/>
</dbReference>